<dbReference type="EMBL" id="LUGH01001632">
    <property type="protein sequence ID" value="OBZ80896.1"/>
    <property type="molecule type" value="Genomic_DNA"/>
</dbReference>
<keyword evidence="3" id="KW-0812">Transmembrane</keyword>
<evidence type="ECO:0000313" key="5">
    <source>
        <dbReference type="EMBL" id="OBZ80896.1"/>
    </source>
</evidence>
<dbReference type="Pfam" id="PF08323">
    <property type="entry name" value="Glyco_transf_5"/>
    <property type="match status" value="1"/>
</dbReference>
<keyword evidence="2" id="KW-0808">Transferase</keyword>
<evidence type="ECO:0000259" key="4">
    <source>
        <dbReference type="Pfam" id="PF08323"/>
    </source>
</evidence>
<feature type="non-terminal residue" evidence="5">
    <location>
        <position position="531"/>
    </location>
</feature>
<evidence type="ECO:0000256" key="1">
    <source>
        <dbReference type="ARBA" id="ARBA00022676"/>
    </source>
</evidence>
<dbReference type="Gene3D" id="3.40.50.2000">
    <property type="entry name" value="Glycogen Phosphorylase B"/>
    <property type="match status" value="1"/>
</dbReference>
<accession>A0A1C7MWR6</accession>
<gene>
    <name evidence="5" type="ORF">A0J61_11055</name>
</gene>
<keyword evidence="6" id="KW-1185">Reference proteome</keyword>
<feature type="domain" description="Starch synthase catalytic" evidence="4">
    <location>
        <begin position="137"/>
        <end position="434"/>
    </location>
</feature>
<feature type="transmembrane region" description="Helical" evidence="3">
    <location>
        <begin position="76"/>
        <end position="102"/>
    </location>
</feature>
<dbReference type="AlphaFoldDB" id="A0A1C7MWR6"/>
<dbReference type="GO" id="GO:0016757">
    <property type="term" value="F:glycosyltransferase activity"/>
    <property type="evidence" value="ECO:0007669"/>
    <property type="project" value="UniProtKB-KW"/>
</dbReference>
<proteinExistence type="predicted"/>
<dbReference type="InParanoid" id="A0A1C7MWR6"/>
<organism evidence="5 6">
    <name type="scientific">Choanephora cucurbitarum</name>
    <dbReference type="NCBI Taxonomy" id="101091"/>
    <lineage>
        <taxon>Eukaryota</taxon>
        <taxon>Fungi</taxon>
        <taxon>Fungi incertae sedis</taxon>
        <taxon>Mucoromycota</taxon>
        <taxon>Mucoromycotina</taxon>
        <taxon>Mucoromycetes</taxon>
        <taxon>Mucorales</taxon>
        <taxon>Mucorineae</taxon>
        <taxon>Choanephoraceae</taxon>
        <taxon>Choanephoroideae</taxon>
        <taxon>Choanephora</taxon>
    </lineage>
</organism>
<name>A0A1C7MWR6_9FUNG</name>
<protein>
    <recommendedName>
        <fullName evidence="4">Starch synthase catalytic domain-containing protein</fullName>
    </recommendedName>
</protein>
<dbReference type="Proteomes" id="UP000093000">
    <property type="component" value="Unassembled WGS sequence"/>
</dbReference>
<keyword evidence="1" id="KW-0328">Glycosyltransferase</keyword>
<sequence length="531" mass="60388">MSPPQIFVSIDQETASPGATLVTGTSTSPSPTTYASKISTTSRISPSSSSFAASFLSSPDTSQPRNLIKYDKKWRWWNILSIFAALLCIAELVFLCASYDLLNQESTSIRFLKRQYPFKTYTHLDTSLPTQIEKGTRVYHVTREFGPATVSELGRTVTALAAAQQASNLTEVAIVMPFYSFMKRLAEREIDMVMDIRGKKPGQMMTVEFRVWKVLYAFNPPVQAPSVYEWQMINNINTSVLLTPQRPPAPTDAVPVYMISHANRKPFNQAFKCRTPSEIYNENELPTEWKDQYFAKAAAAFLAHKATAADEESIFAPIRIVPRVDIVHIHGASNAYVAKILRDKKEADDLGPRPPAIVYTMHDHKEEVQYSNTFRNVTKFLDHLGEREKLRKYVYGSKLFMSKLAIDLADAVTFTSRPIATDIVEGRHDFHMKELVMDDLLRKAENSRLYGINGAIDYYSTEHPFITDKLVSRKMGYPQYGLQLIRDQDSIYSTDPFHPLALNVPNTPTYWTLSEDPNDFISMYKDRAKRY</sequence>
<dbReference type="OrthoDB" id="512920at2759"/>
<keyword evidence="3" id="KW-1133">Transmembrane helix</keyword>
<evidence type="ECO:0000256" key="2">
    <source>
        <dbReference type="ARBA" id="ARBA00022679"/>
    </source>
</evidence>
<comment type="caution">
    <text evidence="5">The sequence shown here is derived from an EMBL/GenBank/DDBJ whole genome shotgun (WGS) entry which is preliminary data.</text>
</comment>
<evidence type="ECO:0000256" key="3">
    <source>
        <dbReference type="SAM" id="Phobius"/>
    </source>
</evidence>
<dbReference type="STRING" id="101091.A0A1C7MWR6"/>
<evidence type="ECO:0000313" key="6">
    <source>
        <dbReference type="Proteomes" id="UP000093000"/>
    </source>
</evidence>
<reference evidence="5 6" key="1">
    <citation type="submission" date="2016-03" db="EMBL/GenBank/DDBJ databases">
        <title>Choanephora cucurbitarum.</title>
        <authorList>
            <person name="Min B."/>
            <person name="Park H."/>
            <person name="Park J.-H."/>
            <person name="Shin H.-D."/>
            <person name="Choi I.-G."/>
        </authorList>
    </citation>
    <scope>NUCLEOTIDE SEQUENCE [LARGE SCALE GENOMIC DNA]</scope>
    <source>
        <strain evidence="5 6">KUS-F28377</strain>
    </source>
</reference>
<dbReference type="InterPro" id="IPR013534">
    <property type="entry name" value="Starch_synth_cat_dom"/>
</dbReference>
<keyword evidence="3" id="KW-0472">Membrane</keyword>